<dbReference type="PRINTS" id="PR00413">
    <property type="entry name" value="HADHALOGNASE"/>
</dbReference>
<accession>A0A7V8VG76</accession>
<evidence type="ECO:0000313" key="1">
    <source>
        <dbReference type="EMBL" id="MBA2227465.1"/>
    </source>
</evidence>
<dbReference type="SFLD" id="SFLDS00003">
    <property type="entry name" value="Haloacid_Dehalogenase"/>
    <property type="match status" value="1"/>
</dbReference>
<dbReference type="Gene3D" id="1.10.150.720">
    <property type="entry name" value="Haloacid dehalogenase-like hydrolase"/>
    <property type="match status" value="1"/>
</dbReference>
<dbReference type="PANTHER" id="PTHR46649:SF4">
    <property type="entry name" value="HALOACID DEHALOGENASE-LIKE HYDROLASE (HAD) SUPERFAMILY PROTEIN"/>
    <property type="match status" value="1"/>
</dbReference>
<name>A0A7V8VG76_9BACT</name>
<organism evidence="1 2">
    <name type="scientific">Thermogemmata fonticola</name>
    <dbReference type="NCBI Taxonomy" id="2755323"/>
    <lineage>
        <taxon>Bacteria</taxon>
        <taxon>Pseudomonadati</taxon>
        <taxon>Planctomycetota</taxon>
        <taxon>Planctomycetia</taxon>
        <taxon>Gemmatales</taxon>
        <taxon>Gemmataceae</taxon>
        <taxon>Thermogemmata</taxon>
    </lineage>
</organism>
<dbReference type="InterPro" id="IPR036412">
    <property type="entry name" value="HAD-like_sf"/>
</dbReference>
<dbReference type="RefSeq" id="WP_194539327.1">
    <property type="nucleotide sequence ID" value="NZ_JACEFB010000014.1"/>
</dbReference>
<dbReference type="InterPro" id="IPR044924">
    <property type="entry name" value="HAD-SF_hydro_IA_REG-2-like_cap"/>
</dbReference>
<evidence type="ECO:0000313" key="2">
    <source>
        <dbReference type="Proteomes" id="UP000542342"/>
    </source>
</evidence>
<dbReference type="NCBIfam" id="TIGR01549">
    <property type="entry name" value="HAD-SF-IA-v1"/>
    <property type="match status" value="1"/>
</dbReference>
<dbReference type="SFLD" id="SFLDG01129">
    <property type="entry name" value="C1.5:_HAD__Beta-PGM__Phosphata"/>
    <property type="match status" value="1"/>
</dbReference>
<dbReference type="PANTHER" id="PTHR46649">
    <property type="match status" value="1"/>
</dbReference>
<dbReference type="EMBL" id="JACEFB010000014">
    <property type="protein sequence ID" value="MBA2227465.1"/>
    <property type="molecule type" value="Genomic_DNA"/>
</dbReference>
<gene>
    <name evidence="1" type="ORF">H0921_15000</name>
</gene>
<dbReference type="AlphaFoldDB" id="A0A7V8VG76"/>
<dbReference type="Gene3D" id="3.40.50.1000">
    <property type="entry name" value="HAD superfamily/HAD-like"/>
    <property type="match status" value="1"/>
</dbReference>
<keyword evidence="1" id="KW-0378">Hydrolase</keyword>
<protein>
    <submittedName>
        <fullName evidence="1">HAD-IA family hydrolase</fullName>
    </submittedName>
</protein>
<dbReference type="Pfam" id="PF00702">
    <property type="entry name" value="Hydrolase"/>
    <property type="match status" value="1"/>
</dbReference>
<dbReference type="InterPro" id="IPR023214">
    <property type="entry name" value="HAD_sf"/>
</dbReference>
<comment type="caution">
    <text evidence="1">The sequence shown here is derived from an EMBL/GenBank/DDBJ whole genome shotgun (WGS) entry which is preliminary data.</text>
</comment>
<sequence>MARIQAVYFDAVGTLLFPHPPAEEVYAAVGRAHGIEVSVAEVRQRLRRAFAEQEEVDRQRGWKVDAAREVSRWRAIVQACLPSADAEQAEAIFQELFEHFAHPQAWRLADEAAMVLDALQGRGLSCGIASNYDARLRSVVAGFPDLAGLQERLVISAEVGYRKPSAVFFSAVACQAGYPSSQVLYVGDDLVMDYQAAQAAGLQAVWYQPQKKNEAAFPLRSQFQLVGDECAAAEVVTISRLSQLLAIVGA</sequence>
<dbReference type="GO" id="GO:0016787">
    <property type="term" value="F:hydrolase activity"/>
    <property type="evidence" value="ECO:0007669"/>
    <property type="project" value="UniProtKB-KW"/>
</dbReference>
<dbReference type="InterPro" id="IPR006439">
    <property type="entry name" value="HAD-SF_hydro_IA"/>
</dbReference>
<keyword evidence="2" id="KW-1185">Reference proteome</keyword>
<dbReference type="SUPFAM" id="SSF56784">
    <property type="entry name" value="HAD-like"/>
    <property type="match status" value="1"/>
</dbReference>
<proteinExistence type="predicted"/>
<dbReference type="Proteomes" id="UP000542342">
    <property type="component" value="Unassembled WGS sequence"/>
</dbReference>
<reference evidence="1 2" key="1">
    <citation type="submission" date="2020-07" db="EMBL/GenBank/DDBJ databases">
        <title>Thermogemmata thermophila gen. nov., sp. nov., a novel moderate thermophilic planctomycete from a Kamchatka hot spring.</title>
        <authorList>
            <person name="Elcheninov A.G."/>
            <person name="Podosokorskaya O.A."/>
            <person name="Kovaleva O.L."/>
            <person name="Novikov A."/>
            <person name="Bonch-Osmolovskaya E.A."/>
            <person name="Toshchakov S.V."/>
            <person name="Kublanov I.V."/>
        </authorList>
    </citation>
    <scope>NUCLEOTIDE SEQUENCE [LARGE SCALE GENOMIC DNA]</scope>
    <source>
        <strain evidence="1 2">2918</strain>
    </source>
</reference>